<feature type="domain" description="Disease resistance N-terminal" evidence="6">
    <location>
        <begin position="11"/>
        <end position="95"/>
    </location>
</feature>
<dbReference type="InterPro" id="IPR058922">
    <property type="entry name" value="WHD_DRP"/>
</dbReference>
<reference evidence="10" key="1">
    <citation type="submission" date="2013-01" db="EMBL/GenBank/DDBJ databases">
        <title>Draft Genome Sequence of a Mulberry Tree, Morus notabilis C.K. Schneid.</title>
        <authorList>
            <person name="He N."/>
            <person name="Zhao S."/>
        </authorList>
    </citation>
    <scope>NUCLEOTIDE SEQUENCE</scope>
</reference>
<dbReference type="CDD" id="cd14798">
    <property type="entry name" value="RX-CC_like"/>
    <property type="match status" value="1"/>
</dbReference>
<dbReference type="PANTHER" id="PTHR36766">
    <property type="entry name" value="PLANT BROAD-SPECTRUM MILDEW RESISTANCE PROTEIN RPW8"/>
    <property type="match status" value="1"/>
</dbReference>
<dbReference type="Pfam" id="PF23598">
    <property type="entry name" value="LRR_14"/>
    <property type="match status" value="1"/>
</dbReference>
<dbReference type="PANTHER" id="PTHR36766:SF61">
    <property type="entry name" value="NB-ARC DOMAIN DISEASE RESISTANCE PROTEIN"/>
    <property type="match status" value="1"/>
</dbReference>
<dbReference type="InterPro" id="IPR042197">
    <property type="entry name" value="Apaf_helical"/>
</dbReference>
<sequence>MAEFVYGVAVIVVEKLSSISYHQICLALGLEGDLKRLKETMATIKDVLLDAEEKQAHDKRITSWLTQLKDVFLDAEDVLDEFDCEEQRRQSVKKHGRTGRKVRRFFSRSNPLVFRASVARAIKDIRERLDQIAADKKNFDLNSRQEERRLTNEWKEVHSFVDPSDVIGRDIDQKNIISLLTDAASDDHDEIHPKLSVIPIHGIPGVGKTTLTRLVYNHKRVRCYFELKMWVHVSKDFDVPRLIKEILDSATGKKNDNLTFDQVQTQLRDNLEGKRFLLVLDDVWNGDRSRWIELRSLLTGGSKGSKIIVTTRSANVGDCMGTISPYNLEGLSDEHSWNFFLKCAFKEGVGHEQNRNLLDIGRQILDKCKGIPLVVRTLGSLLYSNQDVQYWRYISESKLWEVVAEPYRKGIFAALLLSYSDLPFHLKRCFLYCSLFPKGKEIFSLELIQLWMAHGVLIPKRNEYRSLEDIGHQYFKELCSRSFFQYVKKQGWYYSFSMHELIHEFAQLVAQSECWIINSPESDICNRVRHLSVNQLSGNEIPSCLDNLNSVRTIIFPFLLTEPLSDFFFKKYLWKYECLRMLDLSYSSFETFPSYIGRMKQLRNLNLSHNRKLVNLPDSITKLQSLQILQLQGCSNLEKLPKNIGNLSSLMFLSITTKEMCFPENGIECLTSLRTLMIVSCNKLSYLSDRIMGCLTALETLVISYCENLALFDDQDEKVKRLSLQKLIFMDLPKMRALPRWLEGCQNTLQYLCLGSCPNLTSLPFWLPKTASLQQMEIGACPKLCSLPEGMHRLASLLELRIAKCPNLMEYLQSVDGKNWSMKIHFVDYLEPHSQDRMESLTSEEPRQTERFWTEEEDTKLIQTVVELYNKGKFKVEDSFIGQGYMEAIRRLLVAKFPEFDQTTEDMIESRIKTLVSKFHFVHEMLTRQSSGFLRDSKRRL</sequence>
<dbReference type="Pfam" id="PF18052">
    <property type="entry name" value="Rx_N"/>
    <property type="match status" value="1"/>
</dbReference>
<organism evidence="9 10">
    <name type="scientific">Morus notabilis</name>
    <dbReference type="NCBI Taxonomy" id="981085"/>
    <lineage>
        <taxon>Eukaryota</taxon>
        <taxon>Viridiplantae</taxon>
        <taxon>Streptophyta</taxon>
        <taxon>Embryophyta</taxon>
        <taxon>Tracheophyta</taxon>
        <taxon>Spermatophyta</taxon>
        <taxon>Magnoliopsida</taxon>
        <taxon>eudicotyledons</taxon>
        <taxon>Gunneridae</taxon>
        <taxon>Pentapetalae</taxon>
        <taxon>rosids</taxon>
        <taxon>fabids</taxon>
        <taxon>Rosales</taxon>
        <taxon>Moraceae</taxon>
        <taxon>Moreae</taxon>
        <taxon>Morus</taxon>
    </lineage>
</organism>
<dbReference type="Pfam" id="PF23559">
    <property type="entry name" value="WHD_DRP"/>
    <property type="match status" value="1"/>
</dbReference>
<feature type="domain" description="Disease resistance protein winged helix" evidence="7">
    <location>
        <begin position="435"/>
        <end position="506"/>
    </location>
</feature>
<dbReference type="Proteomes" id="UP000030645">
    <property type="component" value="Unassembled WGS sequence"/>
</dbReference>
<dbReference type="Pfam" id="PF00931">
    <property type="entry name" value="NB-ARC"/>
    <property type="match status" value="1"/>
</dbReference>
<dbReference type="InterPro" id="IPR002182">
    <property type="entry name" value="NB-ARC"/>
</dbReference>
<evidence type="ECO:0000256" key="2">
    <source>
        <dbReference type="ARBA" id="ARBA00022741"/>
    </source>
</evidence>
<dbReference type="Gene3D" id="1.10.8.430">
    <property type="entry name" value="Helical domain of apoptotic protease-activating factors"/>
    <property type="match status" value="1"/>
</dbReference>
<dbReference type="Gene3D" id="1.20.5.4130">
    <property type="match status" value="1"/>
</dbReference>
<evidence type="ECO:0000256" key="3">
    <source>
        <dbReference type="ARBA" id="ARBA00022821"/>
    </source>
</evidence>
<dbReference type="InterPro" id="IPR055414">
    <property type="entry name" value="LRR_R13L4/SHOC2-like"/>
</dbReference>
<dbReference type="Gene3D" id="3.80.10.10">
    <property type="entry name" value="Ribonuclease Inhibitor"/>
    <property type="match status" value="2"/>
</dbReference>
<keyword evidence="3" id="KW-0611">Plant defense</keyword>
<dbReference type="InterPro" id="IPR027417">
    <property type="entry name" value="P-loop_NTPase"/>
</dbReference>
<dbReference type="GO" id="GO:0051707">
    <property type="term" value="P:response to other organism"/>
    <property type="evidence" value="ECO:0007669"/>
    <property type="project" value="UniProtKB-ARBA"/>
</dbReference>
<keyword evidence="4" id="KW-0067">ATP-binding</keyword>
<dbReference type="EMBL" id="KE344284">
    <property type="protein sequence ID" value="EXB56304.1"/>
    <property type="molecule type" value="Genomic_DNA"/>
</dbReference>
<evidence type="ECO:0000256" key="4">
    <source>
        <dbReference type="ARBA" id="ARBA00022840"/>
    </source>
</evidence>
<evidence type="ECO:0000259" key="8">
    <source>
        <dbReference type="Pfam" id="PF23598"/>
    </source>
</evidence>
<feature type="domain" description="NB-ARC" evidence="5">
    <location>
        <begin position="194"/>
        <end position="347"/>
    </location>
</feature>
<dbReference type="InterPro" id="IPR032675">
    <property type="entry name" value="LRR_dom_sf"/>
</dbReference>
<dbReference type="AlphaFoldDB" id="W9QWU7"/>
<dbReference type="KEGG" id="mnt:21407568"/>
<dbReference type="InterPro" id="IPR041118">
    <property type="entry name" value="Rx_N"/>
</dbReference>
<dbReference type="eggNOG" id="KOG4658">
    <property type="taxonomic scope" value="Eukaryota"/>
</dbReference>
<gene>
    <name evidence="9" type="ORF">L484_024843</name>
</gene>
<keyword evidence="1" id="KW-0677">Repeat</keyword>
<keyword evidence="2" id="KW-0547">Nucleotide-binding</keyword>
<evidence type="ECO:0000256" key="1">
    <source>
        <dbReference type="ARBA" id="ARBA00022737"/>
    </source>
</evidence>
<dbReference type="SUPFAM" id="SSF52058">
    <property type="entry name" value="L domain-like"/>
    <property type="match status" value="1"/>
</dbReference>
<evidence type="ECO:0000259" key="7">
    <source>
        <dbReference type="Pfam" id="PF23559"/>
    </source>
</evidence>
<protein>
    <submittedName>
        <fullName evidence="9">Disease resistance protein RGA2</fullName>
    </submittedName>
</protein>
<dbReference type="SUPFAM" id="SSF52540">
    <property type="entry name" value="P-loop containing nucleoside triphosphate hydrolases"/>
    <property type="match status" value="1"/>
</dbReference>
<dbReference type="SMR" id="W9QWU7"/>
<feature type="domain" description="Disease resistance R13L4/SHOC-2-like LRR" evidence="8">
    <location>
        <begin position="572"/>
        <end position="801"/>
    </location>
</feature>
<proteinExistence type="predicted"/>
<dbReference type="GO" id="GO:0006952">
    <property type="term" value="P:defense response"/>
    <property type="evidence" value="ECO:0007669"/>
    <property type="project" value="UniProtKB-KW"/>
</dbReference>
<evidence type="ECO:0000259" key="5">
    <source>
        <dbReference type="Pfam" id="PF00931"/>
    </source>
</evidence>
<evidence type="ECO:0000259" key="6">
    <source>
        <dbReference type="Pfam" id="PF18052"/>
    </source>
</evidence>
<accession>W9QWU7</accession>
<dbReference type="FunFam" id="1.10.10.10:FF:000322">
    <property type="entry name" value="Probable disease resistance protein At1g63360"/>
    <property type="match status" value="1"/>
</dbReference>
<dbReference type="Gene3D" id="3.40.50.300">
    <property type="entry name" value="P-loop containing nucleotide triphosphate hydrolases"/>
    <property type="match status" value="1"/>
</dbReference>
<dbReference type="PRINTS" id="PR00364">
    <property type="entry name" value="DISEASERSIST"/>
</dbReference>
<dbReference type="OrthoDB" id="2018467at2759"/>
<dbReference type="GO" id="GO:0005524">
    <property type="term" value="F:ATP binding"/>
    <property type="evidence" value="ECO:0007669"/>
    <property type="project" value="UniProtKB-KW"/>
</dbReference>
<dbReference type="GO" id="GO:0043531">
    <property type="term" value="F:ADP binding"/>
    <property type="evidence" value="ECO:0007669"/>
    <property type="project" value="InterPro"/>
</dbReference>
<name>W9QWU7_9ROSA</name>
<keyword evidence="10" id="KW-1185">Reference proteome</keyword>
<evidence type="ECO:0000313" key="9">
    <source>
        <dbReference type="EMBL" id="EXB56304.1"/>
    </source>
</evidence>
<dbReference type="InterPro" id="IPR038005">
    <property type="entry name" value="RX-like_CC"/>
</dbReference>
<evidence type="ECO:0000313" key="10">
    <source>
        <dbReference type="Proteomes" id="UP000030645"/>
    </source>
</evidence>
<dbReference type="Gene3D" id="1.10.10.10">
    <property type="entry name" value="Winged helix-like DNA-binding domain superfamily/Winged helix DNA-binding domain"/>
    <property type="match status" value="1"/>
</dbReference>
<dbReference type="InterPro" id="IPR036388">
    <property type="entry name" value="WH-like_DNA-bd_sf"/>
</dbReference>